<dbReference type="InterPro" id="IPR048958">
    <property type="entry name" value="Polysacc_lyase_14"/>
</dbReference>
<evidence type="ECO:0000256" key="1">
    <source>
        <dbReference type="SAM" id="MobiDB-lite"/>
    </source>
</evidence>
<feature type="chain" id="PRO_5017547607" description="Polysaccharide lyase 14 domain-containing protein" evidence="2">
    <location>
        <begin position="27"/>
        <end position="413"/>
    </location>
</feature>
<protein>
    <recommendedName>
        <fullName evidence="3">Polysaccharide lyase 14 domain-containing protein</fullName>
    </recommendedName>
</protein>
<keyword evidence="2" id="KW-0732">Signal</keyword>
<reference evidence="5" key="1">
    <citation type="submission" date="2017-05" db="EMBL/GenBank/DDBJ databases">
        <authorList>
            <person name="Sharma S."/>
            <person name="Sidhu C."/>
            <person name="Pinnaka A.K."/>
        </authorList>
    </citation>
    <scope>NUCLEOTIDE SEQUENCE [LARGE SCALE GENOMIC DNA]</scope>
    <source>
        <strain evidence="5">AK93</strain>
    </source>
</reference>
<dbReference type="AlphaFoldDB" id="A0A3E0WSZ8"/>
<dbReference type="EMBL" id="NFZW01000010">
    <property type="protein sequence ID" value="RFA36094.1"/>
    <property type="molecule type" value="Genomic_DNA"/>
</dbReference>
<dbReference type="Pfam" id="PF21294">
    <property type="entry name" value="Polysacc_lyase_14"/>
    <property type="match status" value="1"/>
</dbReference>
<sequence length="413" mass="44835">MSTTYSRPLFATAFAAALLVPLTACGGSDGAPSSLASNTATVPAAVDLQAIRGDNVDLHFSWNGATDAHYEIKSTDGGSWSTNGVAEGGSVTLSDIPQDGEYSFCITEDGEQSCTSFSTHIDNNGNLAAPTVTDGTKTPAETETAGSDGPPVNECDNPQPEWIWCDDFEEDRMSAYFEASMPRRDGAGIDGSTGIVGQYLLGTAEAGNLKLAFGRTPGGSFRPVDEGTQNYREIYWRVYLKHPEDWQGGGADKLSRATVFTNSNWHQAMIAHVWSGDDPGAHANYLQLDPASGTNHAGNIITQRYNDFARLQWLGSTNSNTPIFDPEHLGQWHCVEARVRLNDAGQSNGIFELWINDELEASRADLNWVGSYSNYGINAVFLENFWNTHSPVEQERYMDNFVVSTDRIGCGID</sequence>
<feature type="region of interest" description="Disordered" evidence="1">
    <location>
        <begin position="125"/>
        <end position="157"/>
    </location>
</feature>
<name>A0A3E0WSZ8_9GAMM</name>
<feature type="compositionally biased region" description="Polar residues" evidence="1">
    <location>
        <begin position="133"/>
        <end position="145"/>
    </location>
</feature>
<dbReference type="Proteomes" id="UP000256763">
    <property type="component" value="Unassembled WGS sequence"/>
</dbReference>
<dbReference type="RefSeq" id="WP_116347886.1">
    <property type="nucleotide sequence ID" value="NZ_NFZW01000010.1"/>
</dbReference>
<keyword evidence="5" id="KW-1185">Reference proteome</keyword>
<gene>
    <name evidence="4" type="ORF">CAL65_11605</name>
</gene>
<organism evidence="4 5">
    <name type="scientific">Alkalilimnicola ehrlichii</name>
    <dbReference type="NCBI Taxonomy" id="351052"/>
    <lineage>
        <taxon>Bacteria</taxon>
        <taxon>Pseudomonadati</taxon>
        <taxon>Pseudomonadota</taxon>
        <taxon>Gammaproteobacteria</taxon>
        <taxon>Chromatiales</taxon>
        <taxon>Ectothiorhodospiraceae</taxon>
        <taxon>Alkalilimnicola</taxon>
    </lineage>
</organism>
<evidence type="ECO:0000256" key="2">
    <source>
        <dbReference type="SAM" id="SignalP"/>
    </source>
</evidence>
<dbReference type="Gene3D" id="2.60.120.200">
    <property type="match status" value="1"/>
</dbReference>
<proteinExistence type="predicted"/>
<evidence type="ECO:0000313" key="4">
    <source>
        <dbReference type="EMBL" id="RFA36094.1"/>
    </source>
</evidence>
<accession>A0A3E0WSZ8</accession>
<feature type="domain" description="Polysaccharide lyase 14" evidence="3">
    <location>
        <begin position="330"/>
        <end position="387"/>
    </location>
</feature>
<evidence type="ECO:0000313" key="5">
    <source>
        <dbReference type="Proteomes" id="UP000256763"/>
    </source>
</evidence>
<evidence type="ECO:0000259" key="3">
    <source>
        <dbReference type="Pfam" id="PF21294"/>
    </source>
</evidence>
<comment type="caution">
    <text evidence="4">The sequence shown here is derived from an EMBL/GenBank/DDBJ whole genome shotgun (WGS) entry which is preliminary data.</text>
</comment>
<feature type="signal peptide" evidence="2">
    <location>
        <begin position="1"/>
        <end position="26"/>
    </location>
</feature>